<comment type="caution">
    <text evidence="1">The sequence shown here is derived from an EMBL/GenBank/DDBJ whole genome shotgun (WGS) entry which is preliminary data.</text>
</comment>
<dbReference type="EMBL" id="JAOZYC010000136">
    <property type="protein sequence ID" value="MEB8340639.1"/>
    <property type="molecule type" value="Genomic_DNA"/>
</dbReference>
<organism evidence="1 2">
    <name type="scientific">Streptomyces endophyticus</name>
    <dbReference type="NCBI Taxonomy" id="714166"/>
    <lineage>
        <taxon>Bacteria</taxon>
        <taxon>Bacillati</taxon>
        <taxon>Actinomycetota</taxon>
        <taxon>Actinomycetes</taxon>
        <taxon>Kitasatosporales</taxon>
        <taxon>Streptomycetaceae</taxon>
        <taxon>Streptomyces</taxon>
    </lineage>
</organism>
<accession>A0ABU6F9Y6</accession>
<dbReference type="RefSeq" id="WP_326019507.1">
    <property type="nucleotide sequence ID" value="NZ_JAOZYC010000136.1"/>
</dbReference>
<reference evidence="1 2" key="1">
    <citation type="submission" date="2022-10" db="EMBL/GenBank/DDBJ databases">
        <authorList>
            <person name="Xie J."/>
            <person name="Shen N."/>
        </authorList>
    </citation>
    <scope>NUCLEOTIDE SEQUENCE [LARGE SCALE GENOMIC DNA]</scope>
    <source>
        <strain evidence="1 2">YIM65594</strain>
    </source>
</reference>
<evidence type="ECO:0000313" key="2">
    <source>
        <dbReference type="Proteomes" id="UP001354931"/>
    </source>
</evidence>
<evidence type="ECO:0000313" key="1">
    <source>
        <dbReference type="EMBL" id="MEB8340639.1"/>
    </source>
</evidence>
<protein>
    <submittedName>
        <fullName evidence="1">Uncharacterized protein</fullName>
    </submittedName>
</protein>
<name>A0ABU6F9Y6_9ACTN</name>
<sequence>MPHTPGGDHYEIRTEGGVSGQVVVGRDNTVSRVEGPAAPAAVTEQQLAELRAEFARVRALLPDDAPDRAGELLDELEESATAPEPDLSTMEYVRRWFARHLPALAGAVTSLVVHPIVGQLVAAAGGTLAEEFRHRFGGEGTA</sequence>
<dbReference type="Proteomes" id="UP001354931">
    <property type="component" value="Unassembled WGS sequence"/>
</dbReference>
<keyword evidence="2" id="KW-1185">Reference proteome</keyword>
<gene>
    <name evidence="1" type="ORF">OKJ99_24390</name>
</gene>
<proteinExistence type="predicted"/>